<evidence type="ECO:0000313" key="2">
    <source>
        <dbReference type="Proteomes" id="UP000246991"/>
    </source>
</evidence>
<organism evidence="1 2">
    <name type="scientific">Tuber magnatum</name>
    <name type="common">white Piedmont truffle</name>
    <dbReference type="NCBI Taxonomy" id="42249"/>
    <lineage>
        <taxon>Eukaryota</taxon>
        <taxon>Fungi</taxon>
        <taxon>Dikarya</taxon>
        <taxon>Ascomycota</taxon>
        <taxon>Pezizomycotina</taxon>
        <taxon>Pezizomycetes</taxon>
        <taxon>Pezizales</taxon>
        <taxon>Tuberaceae</taxon>
        <taxon>Tuber</taxon>
    </lineage>
</organism>
<dbReference type="OrthoDB" id="42525at2759"/>
<feature type="non-terminal residue" evidence="1">
    <location>
        <position position="1"/>
    </location>
</feature>
<dbReference type="InterPro" id="IPR009784">
    <property type="entry name" value="DUF1349"/>
</dbReference>
<dbReference type="EMBL" id="PYWC01000019">
    <property type="protein sequence ID" value="PWW77863.1"/>
    <property type="molecule type" value="Genomic_DNA"/>
</dbReference>
<sequence>PFTLSTEPVTDLWRKPPNLIASNQPTLYTPLLLSTFVSATASFRADWKTLYDQAGLIMIFLRSPPAEASTKPPLGLPEDHPPAWIKSGIEFVNGIPNRGTVSAPFNLWADWSLVPNLDAGTSITFEREGAVDGGQLGSSLQIFLVEGEEKRKTMVREVTWGFAEELVECGTVTWVGVYLAKPTRD</sequence>
<name>A0A317STZ0_9PEZI</name>
<dbReference type="Pfam" id="PF07081">
    <property type="entry name" value="DUF1349"/>
    <property type="match status" value="1"/>
</dbReference>
<proteinExistence type="predicted"/>
<keyword evidence="2" id="KW-1185">Reference proteome</keyword>
<reference evidence="1 2" key="1">
    <citation type="submission" date="2018-03" db="EMBL/GenBank/DDBJ databases">
        <title>Genomes of Pezizomycetes fungi and the evolution of truffles.</title>
        <authorList>
            <person name="Murat C."/>
            <person name="Payen T."/>
            <person name="Noel B."/>
            <person name="Kuo A."/>
            <person name="Martin F.M."/>
        </authorList>
    </citation>
    <scope>NUCLEOTIDE SEQUENCE [LARGE SCALE GENOMIC DNA]</scope>
    <source>
        <strain evidence="1">091103-1</strain>
    </source>
</reference>
<dbReference type="PANTHER" id="PTHR35332:SF2">
    <property type="entry name" value="REGULATION OF ENOLASE PROTEIN 1"/>
    <property type="match status" value="1"/>
</dbReference>
<dbReference type="Gene3D" id="2.60.120.200">
    <property type="match status" value="1"/>
</dbReference>
<dbReference type="PANTHER" id="PTHR35332">
    <property type="entry name" value="REGULATION OF ENOLASE PROTEIN 1"/>
    <property type="match status" value="1"/>
</dbReference>
<gene>
    <name evidence="1" type="ORF">C7212DRAFT_101235</name>
</gene>
<comment type="caution">
    <text evidence="1">The sequence shown here is derived from an EMBL/GenBank/DDBJ whole genome shotgun (WGS) entry which is preliminary data.</text>
</comment>
<protein>
    <submittedName>
        <fullName evidence="1">Uncharacterized protein</fullName>
    </submittedName>
</protein>
<evidence type="ECO:0000313" key="1">
    <source>
        <dbReference type="EMBL" id="PWW77863.1"/>
    </source>
</evidence>
<accession>A0A317STZ0</accession>
<feature type="non-terminal residue" evidence="1">
    <location>
        <position position="185"/>
    </location>
</feature>
<dbReference type="Proteomes" id="UP000246991">
    <property type="component" value="Unassembled WGS sequence"/>
</dbReference>
<dbReference type="AlphaFoldDB" id="A0A317STZ0"/>